<dbReference type="EMBL" id="BRXW01000187">
    <property type="protein sequence ID" value="GMI13146.1"/>
    <property type="molecule type" value="Genomic_DNA"/>
</dbReference>
<feature type="region of interest" description="Disordered" evidence="1">
    <location>
        <begin position="108"/>
        <end position="133"/>
    </location>
</feature>
<reference evidence="3" key="1">
    <citation type="journal article" date="2023" name="Commun. Biol.">
        <title>Genome analysis of Parmales, the sister group of diatoms, reveals the evolutionary specialization of diatoms from phago-mixotrophs to photoautotrophs.</title>
        <authorList>
            <person name="Ban H."/>
            <person name="Sato S."/>
            <person name="Yoshikawa S."/>
            <person name="Yamada K."/>
            <person name="Nakamura Y."/>
            <person name="Ichinomiya M."/>
            <person name="Sato N."/>
            <person name="Blanc-Mathieu R."/>
            <person name="Endo H."/>
            <person name="Kuwata A."/>
            <person name="Ogata H."/>
        </authorList>
    </citation>
    <scope>NUCLEOTIDE SEQUENCE [LARGE SCALE GENOMIC DNA]</scope>
    <source>
        <strain evidence="3">NIES 3700</strain>
    </source>
</reference>
<dbReference type="Gene3D" id="2.30.30.140">
    <property type="match status" value="1"/>
</dbReference>
<feature type="region of interest" description="Disordered" evidence="1">
    <location>
        <begin position="222"/>
        <end position="260"/>
    </location>
</feature>
<feature type="compositionally biased region" description="Basic residues" evidence="1">
    <location>
        <begin position="231"/>
        <end position="241"/>
    </location>
</feature>
<dbReference type="Proteomes" id="UP001165122">
    <property type="component" value="Unassembled WGS sequence"/>
</dbReference>
<accession>A0A9W7KVU6</accession>
<keyword evidence="3" id="KW-1185">Reference proteome</keyword>
<dbReference type="AlphaFoldDB" id="A0A9W7KVU6"/>
<comment type="caution">
    <text evidence="2">The sequence shown here is derived from an EMBL/GenBank/DDBJ whole genome shotgun (WGS) entry which is preliminary data.</text>
</comment>
<protein>
    <submittedName>
        <fullName evidence="2">Uncharacterized protein</fullName>
    </submittedName>
</protein>
<organism evidence="2 3">
    <name type="scientific">Triparma laevis f. longispina</name>
    <dbReference type="NCBI Taxonomy" id="1714387"/>
    <lineage>
        <taxon>Eukaryota</taxon>
        <taxon>Sar</taxon>
        <taxon>Stramenopiles</taxon>
        <taxon>Ochrophyta</taxon>
        <taxon>Bolidophyceae</taxon>
        <taxon>Parmales</taxon>
        <taxon>Triparmaceae</taxon>
        <taxon>Triparma</taxon>
    </lineage>
</organism>
<evidence type="ECO:0000313" key="2">
    <source>
        <dbReference type="EMBL" id="GMI13146.1"/>
    </source>
</evidence>
<dbReference type="Gene3D" id="1.10.246.220">
    <property type="match status" value="1"/>
</dbReference>
<feature type="region of interest" description="Disordered" evidence="1">
    <location>
        <begin position="1"/>
        <end position="29"/>
    </location>
</feature>
<sequence length="404" mass="45541">MDVDPKEPTVKKVATPAPEPQPEPEPTTIQTSVAKIQDALPISPVLSPPSAPTYLNCRISVYWPKMRKYYQGRVGAEVSDGKVSVTFDDGDVEYLDLDKERWTMIQEPDYEHSSVEPEPEVEPESESEPKFEPETITGLPWTEKETAVLLAGVASHGKDFKKIYSKNKSIFKHRKIRALQDKHYILTKPKPEPDFFVTTLAPRERKKAVLLEPTMKSDVQMLRDSGVFPQLKKRKSPKPKPKPSPPPPPQALLTRTPLPPNSVPNSIDLLSFPTAISALTIPNSPYPPPLPSPLIQSAPSLPDHTDLASKRLTQKRNREATLATSPKVLEKLDLVLNDLPRDYDPATGSVTFADYSQKEDIFFLTFQKLQAIDSSTFDNFDKFLRLHGDSLRLRVMVRMLKNRY</sequence>
<feature type="compositionally biased region" description="Basic and acidic residues" evidence="1">
    <location>
        <begin position="1"/>
        <end position="10"/>
    </location>
</feature>
<gene>
    <name evidence="2" type="ORF">TrLO_g9191</name>
</gene>
<evidence type="ECO:0000313" key="3">
    <source>
        <dbReference type="Proteomes" id="UP001165122"/>
    </source>
</evidence>
<proteinExistence type="predicted"/>
<evidence type="ECO:0000256" key="1">
    <source>
        <dbReference type="SAM" id="MobiDB-lite"/>
    </source>
</evidence>
<feature type="compositionally biased region" description="Acidic residues" evidence="1">
    <location>
        <begin position="117"/>
        <end position="126"/>
    </location>
</feature>
<name>A0A9W7KVU6_9STRA</name>
<dbReference type="CDD" id="cd20404">
    <property type="entry name" value="Tudor_Agenet_AtEML-like"/>
    <property type="match status" value="1"/>
</dbReference>
<dbReference type="OrthoDB" id="200660at2759"/>